<dbReference type="EMBL" id="JAATJA010000005">
    <property type="protein sequence ID" value="NJB69397.1"/>
    <property type="molecule type" value="Genomic_DNA"/>
</dbReference>
<evidence type="ECO:0000313" key="1">
    <source>
        <dbReference type="EMBL" id="NJB69397.1"/>
    </source>
</evidence>
<organism evidence="1 2">
    <name type="scientific">Desulfobaculum xiamenense</name>
    <dbReference type="NCBI Taxonomy" id="995050"/>
    <lineage>
        <taxon>Bacteria</taxon>
        <taxon>Pseudomonadati</taxon>
        <taxon>Thermodesulfobacteriota</taxon>
        <taxon>Desulfovibrionia</taxon>
        <taxon>Desulfovibrionales</taxon>
        <taxon>Desulfovibrionaceae</taxon>
        <taxon>Desulfobaculum</taxon>
    </lineage>
</organism>
<reference evidence="1 2" key="1">
    <citation type="submission" date="2020-03" db="EMBL/GenBank/DDBJ databases">
        <title>Genomic Encyclopedia of Type Strains, Phase IV (KMG-IV): sequencing the most valuable type-strain genomes for metagenomic binning, comparative biology and taxonomic classification.</title>
        <authorList>
            <person name="Goeker M."/>
        </authorList>
    </citation>
    <scope>NUCLEOTIDE SEQUENCE [LARGE SCALE GENOMIC DNA]</scope>
    <source>
        <strain evidence="1 2">DSM 24233</strain>
    </source>
</reference>
<accession>A0A846QQE7</accession>
<protein>
    <submittedName>
        <fullName evidence="1">Uncharacterized protein</fullName>
    </submittedName>
</protein>
<keyword evidence="2" id="KW-1185">Reference proteome</keyword>
<name>A0A846QQE7_9BACT</name>
<gene>
    <name evidence="1" type="ORF">GGQ74_003099</name>
</gene>
<sequence length="94" mass="10335">MVTEESLPLEEMNKEELLEQLEGGLYALLTETEEYEQLVQMAVALGIKDFVNNVYGGSSANEIIEVFSDGEQALGKFVAFAGSKGLIDLDEDEE</sequence>
<proteinExistence type="predicted"/>
<dbReference type="RefSeq" id="WP_167942487.1">
    <property type="nucleotide sequence ID" value="NZ_JAATJA010000005.1"/>
</dbReference>
<comment type="caution">
    <text evidence="1">The sequence shown here is derived from an EMBL/GenBank/DDBJ whole genome shotgun (WGS) entry which is preliminary data.</text>
</comment>
<evidence type="ECO:0000313" key="2">
    <source>
        <dbReference type="Proteomes" id="UP000580856"/>
    </source>
</evidence>
<dbReference type="Proteomes" id="UP000580856">
    <property type="component" value="Unassembled WGS sequence"/>
</dbReference>
<dbReference type="AlphaFoldDB" id="A0A846QQE7"/>